<dbReference type="AlphaFoldDB" id="A0A2B7Y2V1"/>
<organism evidence="1 2">
    <name type="scientific">Helicocarpus griseus UAMH5409</name>
    <dbReference type="NCBI Taxonomy" id="1447875"/>
    <lineage>
        <taxon>Eukaryota</taxon>
        <taxon>Fungi</taxon>
        <taxon>Dikarya</taxon>
        <taxon>Ascomycota</taxon>
        <taxon>Pezizomycotina</taxon>
        <taxon>Eurotiomycetes</taxon>
        <taxon>Eurotiomycetidae</taxon>
        <taxon>Onygenales</taxon>
        <taxon>Ajellomycetaceae</taxon>
        <taxon>Helicocarpus</taxon>
    </lineage>
</organism>
<protein>
    <recommendedName>
        <fullName evidence="3">Aminoglycoside phosphotransferase domain-containing protein</fullName>
    </recommendedName>
</protein>
<gene>
    <name evidence="1" type="ORF">AJ79_02557</name>
</gene>
<dbReference type="InterPro" id="IPR051035">
    <property type="entry name" value="Mito_inheritance_9"/>
</dbReference>
<dbReference type="GO" id="GO:0005739">
    <property type="term" value="C:mitochondrion"/>
    <property type="evidence" value="ECO:0007669"/>
    <property type="project" value="TreeGrafter"/>
</dbReference>
<evidence type="ECO:0008006" key="3">
    <source>
        <dbReference type="Google" id="ProtNLM"/>
    </source>
</evidence>
<dbReference type="OrthoDB" id="10003767at2759"/>
<reference evidence="1 2" key="1">
    <citation type="submission" date="2017-10" db="EMBL/GenBank/DDBJ databases">
        <title>Comparative genomics in systemic dimorphic fungi from Ajellomycetaceae.</title>
        <authorList>
            <person name="Munoz J.F."/>
            <person name="Mcewen J.G."/>
            <person name="Clay O.K."/>
            <person name="Cuomo C.A."/>
        </authorList>
    </citation>
    <scope>NUCLEOTIDE SEQUENCE [LARGE SCALE GENOMIC DNA]</scope>
    <source>
        <strain evidence="1 2">UAMH5409</strain>
    </source>
</reference>
<keyword evidence="2" id="KW-1185">Reference proteome</keyword>
<dbReference type="PANTHER" id="PTHR36091:SF2">
    <property type="entry name" value="AMINOGLYCOSIDE PHOSPHOTRANSFERASE DOMAIN-CONTAINING PROTEIN"/>
    <property type="match status" value="1"/>
</dbReference>
<dbReference type="PANTHER" id="PTHR36091">
    <property type="entry name" value="ALTERED INHERITANCE OF MITOCHONDRIA PROTEIN 9, MITOCHONDRIAL"/>
    <property type="match status" value="1"/>
</dbReference>
<dbReference type="InterPro" id="IPR011009">
    <property type="entry name" value="Kinase-like_dom_sf"/>
</dbReference>
<dbReference type="SUPFAM" id="SSF56112">
    <property type="entry name" value="Protein kinase-like (PK-like)"/>
    <property type="match status" value="1"/>
</dbReference>
<dbReference type="Proteomes" id="UP000223968">
    <property type="component" value="Unassembled WGS sequence"/>
</dbReference>
<evidence type="ECO:0000313" key="2">
    <source>
        <dbReference type="Proteomes" id="UP000223968"/>
    </source>
</evidence>
<dbReference type="EMBL" id="PDNB01000027">
    <property type="protein sequence ID" value="PGH15192.1"/>
    <property type="molecule type" value="Genomic_DNA"/>
</dbReference>
<comment type="caution">
    <text evidence="1">The sequence shown here is derived from an EMBL/GenBank/DDBJ whole genome shotgun (WGS) entry which is preliminary data.</text>
</comment>
<dbReference type="STRING" id="1447875.A0A2B7Y2V1"/>
<proteinExistence type="predicted"/>
<dbReference type="Gene3D" id="3.30.200.20">
    <property type="entry name" value="Phosphorylase Kinase, domain 1"/>
    <property type="match status" value="1"/>
</dbReference>
<name>A0A2B7Y2V1_9EURO</name>
<sequence length="345" mass="38764">MQQTKSVFGVLGVDANVISLPYDLYGHKAPAAITTDQLPCPQEGAAAAVMQSVGCKFILSVLWQSKQGLIRNSFNESLRLEERYVKFNVAALKQAAARAVNKQDCVRITKLAEGGFNKVFLLTMDDGQEVIARIPTPIAGPSHHTTASEVATMEFLGVILRVPVPRVFTYSAIWLELSTEEMKDVLKQIIDIEKRMFSYKFPAYGSLYYKHDAQALPHASIPHLERFCIGPLARRQFWFNEREDMSLNRGPWKRSEDAIVASAQRESAWLANFAKPKPRRTFLLQTDDPIDPHDHQCLLSKFLRIGPYLTPKDAGLSTPILRHPYLSLPNIFLAPNSTKILSIID</sequence>
<accession>A0A2B7Y2V1</accession>
<evidence type="ECO:0000313" key="1">
    <source>
        <dbReference type="EMBL" id="PGH15192.1"/>
    </source>
</evidence>